<sequence>GAAARATATAPRHSVPAQHPSGAVGGRLGAGVAAQAPRQGHHPWTGSRGGIRRRGSREQLPAAQTVGVDARQHLDPPQLPPPLAPCHRHSEDSNCLRSLETGRGSAEGRMISVSFWGENL</sequence>
<proteinExistence type="predicted"/>
<reference evidence="2" key="1">
    <citation type="submission" date="2014-05" db="EMBL/GenBank/DDBJ databases">
        <title>The transcriptome of the halophilic microalga Tetraselmis sp. GSL018 isolated from the Great Salt Lake, Utah.</title>
        <authorList>
            <person name="Jinkerson R.E."/>
            <person name="D'Adamo S."/>
            <person name="Posewitz M.C."/>
        </authorList>
    </citation>
    <scope>NUCLEOTIDE SEQUENCE</scope>
    <source>
        <strain evidence="2">GSL018</strain>
    </source>
</reference>
<feature type="region of interest" description="Disordered" evidence="1">
    <location>
        <begin position="1"/>
        <end position="90"/>
    </location>
</feature>
<dbReference type="AlphaFoldDB" id="A0A061RFF7"/>
<gene>
    <name evidence="2" type="ORF">TSPGSL018_1502</name>
</gene>
<protein>
    <submittedName>
        <fullName evidence="2">Uncharacterized protein</fullName>
    </submittedName>
</protein>
<dbReference type="EMBL" id="GBEZ01014465">
    <property type="protein sequence ID" value="JAC71612.1"/>
    <property type="molecule type" value="Transcribed_RNA"/>
</dbReference>
<accession>A0A061RFF7</accession>
<evidence type="ECO:0000256" key="1">
    <source>
        <dbReference type="SAM" id="MobiDB-lite"/>
    </source>
</evidence>
<name>A0A061RFF7_9CHLO</name>
<organism evidence="2">
    <name type="scientific">Tetraselmis sp. GSL018</name>
    <dbReference type="NCBI Taxonomy" id="582737"/>
    <lineage>
        <taxon>Eukaryota</taxon>
        <taxon>Viridiplantae</taxon>
        <taxon>Chlorophyta</taxon>
        <taxon>core chlorophytes</taxon>
        <taxon>Chlorodendrophyceae</taxon>
        <taxon>Chlorodendrales</taxon>
        <taxon>Chlorodendraceae</taxon>
        <taxon>Tetraselmis</taxon>
    </lineage>
</organism>
<feature type="compositionally biased region" description="Low complexity" evidence="1">
    <location>
        <begin position="1"/>
        <end position="10"/>
    </location>
</feature>
<evidence type="ECO:0000313" key="2">
    <source>
        <dbReference type="EMBL" id="JAC71612.1"/>
    </source>
</evidence>
<feature type="non-terminal residue" evidence="2">
    <location>
        <position position="1"/>
    </location>
</feature>